<comment type="caution">
    <text evidence="9">The sequence shown here is derived from an EMBL/GenBank/DDBJ whole genome shotgun (WGS) entry which is preliminary data.</text>
</comment>
<name>A0A2W5YIL5_9MICO</name>
<evidence type="ECO:0000256" key="1">
    <source>
        <dbReference type="ARBA" id="ARBA00004162"/>
    </source>
</evidence>
<keyword evidence="4 7" id="KW-1133">Transmembrane helix</keyword>
<evidence type="ECO:0000313" key="10">
    <source>
        <dbReference type="Proteomes" id="UP000248783"/>
    </source>
</evidence>
<dbReference type="PANTHER" id="PTHR33885">
    <property type="entry name" value="PHAGE SHOCK PROTEIN C"/>
    <property type="match status" value="1"/>
</dbReference>
<keyword evidence="2" id="KW-1003">Cell membrane</keyword>
<feature type="compositionally biased region" description="Pro residues" evidence="6">
    <location>
        <begin position="1"/>
        <end position="26"/>
    </location>
</feature>
<feature type="region of interest" description="Disordered" evidence="6">
    <location>
        <begin position="173"/>
        <end position="313"/>
    </location>
</feature>
<feature type="transmembrane region" description="Helical" evidence="7">
    <location>
        <begin position="380"/>
        <end position="398"/>
    </location>
</feature>
<evidence type="ECO:0000256" key="7">
    <source>
        <dbReference type="SAM" id="Phobius"/>
    </source>
</evidence>
<feature type="transmembrane region" description="Helical" evidence="7">
    <location>
        <begin position="142"/>
        <end position="160"/>
    </location>
</feature>
<dbReference type="EMBL" id="QKWH01000001">
    <property type="protein sequence ID" value="PZR54931.1"/>
    <property type="molecule type" value="Genomic_DNA"/>
</dbReference>
<evidence type="ECO:0000313" key="9">
    <source>
        <dbReference type="EMBL" id="PZR54931.1"/>
    </source>
</evidence>
<evidence type="ECO:0000259" key="8">
    <source>
        <dbReference type="Pfam" id="PF04024"/>
    </source>
</evidence>
<feature type="transmembrane region" description="Helical" evidence="7">
    <location>
        <begin position="354"/>
        <end position="373"/>
    </location>
</feature>
<dbReference type="AlphaFoldDB" id="A0A2W5YIL5"/>
<feature type="domain" description="Phage shock protein PspC N-terminal" evidence="8">
    <location>
        <begin position="43"/>
        <end position="95"/>
    </location>
</feature>
<proteinExistence type="predicted"/>
<evidence type="ECO:0000256" key="2">
    <source>
        <dbReference type="ARBA" id="ARBA00022475"/>
    </source>
</evidence>
<feature type="transmembrane region" description="Helical" evidence="7">
    <location>
        <begin position="315"/>
        <end position="334"/>
    </location>
</feature>
<organism evidence="9 10">
    <name type="scientific">Xylanimonas oleitrophica</name>
    <dbReference type="NCBI Taxonomy" id="2607479"/>
    <lineage>
        <taxon>Bacteria</taxon>
        <taxon>Bacillati</taxon>
        <taxon>Actinomycetota</taxon>
        <taxon>Actinomycetes</taxon>
        <taxon>Micrococcales</taxon>
        <taxon>Promicromonosporaceae</taxon>
        <taxon>Xylanimonas</taxon>
    </lineage>
</organism>
<feature type="compositionally biased region" description="Pro residues" evidence="6">
    <location>
        <begin position="292"/>
        <end position="304"/>
    </location>
</feature>
<dbReference type="PANTHER" id="PTHR33885:SF3">
    <property type="entry name" value="PHAGE SHOCK PROTEIN C"/>
    <property type="match status" value="1"/>
</dbReference>
<feature type="transmembrane region" description="Helical" evidence="7">
    <location>
        <begin position="113"/>
        <end position="136"/>
    </location>
</feature>
<dbReference type="InterPro" id="IPR052027">
    <property type="entry name" value="PspC"/>
</dbReference>
<sequence length="549" mass="56714">MSAPFPPPHEPGPRPSGAYGPPPRPTGPAGDRFFDSVRRSGIARSEDRWVGGVAGGVAERLGWDPLLVRGLLIVSFFLTGAGLVAYAIGWALLPERSDGRIHLQQALRGDFDVALLGSVAVLLTGFAWGDGFASWWSTGWDWFFGIFWLAVWGTVAWLLFRYLRERHRDRQQAAHGTAAHGAAPWGAAPSGPGAPGTPGHEGGPAPEAPRPATGAPGAAAPGPAASGTSGTSGSDDPLHDDAVPAHGSAARASAPEPGRTDREPVQTAPAPGAPPVYASPYLPSGAQTGYVPRPPAGPPVPPPAPRRREIVRGPGGRTVGAVVGLVLIAGAALLAQQRTGVVLPWLGSSYDAPLTWLGVALLVVGAGIVVSGVRGRSSGWLGFFAIVGLVVTLPWGFLSGRPVTLWDGVVVVDGQPLRVATDGAAEITEGTITARSVAEAQEGYRVQFGDPTVDLSELDLTDVPLGEPVEVPVSLTAGDVTVIVPRDEAVEAEVRLMAGQVVWRLDGEERSVSRVGGGTSHLHSDEAVDGARLRLLVGAGAGNVTIEEK</sequence>
<protein>
    <recommendedName>
        <fullName evidence="8">Phage shock protein PspC N-terminal domain-containing protein</fullName>
    </recommendedName>
</protein>
<keyword evidence="3 7" id="KW-0812">Transmembrane</keyword>
<dbReference type="RefSeq" id="WP_111249295.1">
    <property type="nucleotide sequence ID" value="NZ_QKWH01000001.1"/>
</dbReference>
<evidence type="ECO:0000256" key="6">
    <source>
        <dbReference type="SAM" id="MobiDB-lite"/>
    </source>
</evidence>
<dbReference type="InterPro" id="IPR007168">
    <property type="entry name" value="Phageshock_PspC_N"/>
</dbReference>
<evidence type="ECO:0000256" key="4">
    <source>
        <dbReference type="ARBA" id="ARBA00022989"/>
    </source>
</evidence>
<feature type="compositionally biased region" description="Gly residues" evidence="6">
    <location>
        <begin position="193"/>
        <end position="202"/>
    </location>
</feature>
<reference evidence="9 10" key="1">
    <citation type="submission" date="2018-06" db="EMBL/GenBank/DDBJ databases">
        <title>Whole genome sequencing of a novel hydrocarbon degrading bacterial strain, PW21 isolated from oil contaminated produced water sample.</title>
        <authorList>
            <person name="Nagkirti P."/>
            <person name="Shaikh A."/>
            <person name="Gowdaman V."/>
            <person name="Engineer A.E."/>
            <person name="Dagar S."/>
            <person name="Dhakephalkar P.K."/>
        </authorList>
    </citation>
    <scope>NUCLEOTIDE SEQUENCE [LARGE SCALE GENOMIC DNA]</scope>
    <source>
        <strain evidence="9 10">PW21</strain>
    </source>
</reference>
<evidence type="ECO:0000256" key="5">
    <source>
        <dbReference type="ARBA" id="ARBA00023136"/>
    </source>
</evidence>
<feature type="transmembrane region" description="Helical" evidence="7">
    <location>
        <begin position="71"/>
        <end position="93"/>
    </location>
</feature>
<gene>
    <name evidence="9" type="ORF">DNL40_00585</name>
</gene>
<evidence type="ECO:0000256" key="3">
    <source>
        <dbReference type="ARBA" id="ARBA00022692"/>
    </source>
</evidence>
<dbReference type="Proteomes" id="UP000248783">
    <property type="component" value="Unassembled WGS sequence"/>
</dbReference>
<comment type="subcellular location">
    <subcellularLocation>
        <location evidence="1">Cell membrane</location>
        <topology evidence="1">Single-pass membrane protein</topology>
    </subcellularLocation>
</comment>
<accession>A0A2W5YIL5</accession>
<feature type="compositionally biased region" description="Low complexity" evidence="6">
    <location>
        <begin position="210"/>
        <end position="234"/>
    </location>
</feature>
<keyword evidence="5 7" id="KW-0472">Membrane</keyword>
<feature type="compositionally biased region" description="Low complexity" evidence="6">
    <location>
        <begin position="173"/>
        <end position="191"/>
    </location>
</feature>
<dbReference type="Pfam" id="PF04024">
    <property type="entry name" value="PspC"/>
    <property type="match status" value="1"/>
</dbReference>
<feature type="region of interest" description="Disordered" evidence="6">
    <location>
        <begin position="1"/>
        <end position="31"/>
    </location>
</feature>
<keyword evidence="10" id="KW-1185">Reference proteome</keyword>
<dbReference type="GO" id="GO:0005886">
    <property type="term" value="C:plasma membrane"/>
    <property type="evidence" value="ECO:0007669"/>
    <property type="project" value="UniProtKB-SubCell"/>
</dbReference>